<reference evidence="1 2" key="1">
    <citation type="submission" date="2014-09" db="EMBL/GenBank/DDBJ databases">
        <authorList>
            <person name="Regsiter A."/>
        </authorList>
    </citation>
    <scope>NUCLEOTIDE SEQUENCE [LARGE SCALE GENOMIC DNA]</scope>
</reference>
<protein>
    <submittedName>
        <fullName evidence="1">Uncharacterized protein</fullName>
    </submittedName>
</protein>
<evidence type="ECO:0000313" key="1">
    <source>
        <dbReference type="EMBL" id="CEG17671.1"/>
    </source>
</evidence>
<dbReference type="AlphaFoldDB" id="A0A0U5FGT9"/>
<dbReference type="Proteomes" id="UP000052230">
    <property type="component" value="Unassembled WGS sequence"/>
</dbReference>
<organism evidence="1 2">
    <name type="scientific">Xanthomonas citri pv. citri</name>
    <dbReference type="NCBI Taxonomy" id="611301"/>
    <lineage>
        <taxon>Bacteria</taxon>
        <taxon>Pseudomonadati</taxon>
        <taxon>Pseudomonadota</taxon>
        <taxon>Gammaproteobacteria</taxon>
        <taxon>Lysobacterales</taxon>
        <taxon>Lysobacteraceae</taxon>
        <taxon>Xanthomonas</taxon>
    </lineage>
</organism>
<sequence length="95" mass="10695">MPVGHDRQLSRAALHVRRVADVTVPGQPRTREVARLDALRCTLHRFSKDARSKVRKAPHRALPIAALFARTAPYCGSKRRAGMADYPYAVAFPRY</sequence>
<comment type="caution">
    <text evidence="1">The sequence shown here is derived from an EMBL/GenBank/DDBJ whole genome shotgun (WGS) entry which is preliminary data.</text>
</comment>
<name>A0A0U5FGT9_XANCI</name>
<gene>
    <name evidence="1" type="ORF">XAC3562_630136</name>
</gene>
<accession>A0A0U5FGT9</accession>
<evidence type="ECO:0000313" key="2">
    <source>
        <dbReference type="Proteomes" id="UP000052230"/>
    </source>
</evidence>
<keyword evidence="2" id="KW-1185">Reference proteome</keyword>
<dbReference type="EMBL" id="CCXZ01000159">
    <property type="protein sequence ID" value="CEG17671.1"/>
    <property type="molecule type" value="Genomic_DNA"/>
</dbReference>
<proteinExistence type="predicted"/>